<protein>
    <submittedName>
        <fullName evidence="4">Alcohol dehydrogenase</fullName>
    </submittedName>
</protein>
<dbReference type="OrthoDB" id="9815791at2"/>
<comment type="caution">
    <text evidence="4">The sequence shown here is derived from an EMBL/GenBank/DDBJ whole genome shotgun (WGS) entry which is preliminary data.</text>
</comment>
<evidence type="ECO:0000256" key="1">
    <source>
        <dbReference type="ARBA" id="ARBA00023002"/>
    </source>
</evidence>
<dbReference type="InterPro" id="IPR039697">
    <property type="entry name" value="Alcohol_dehydrogenase_Fe"/>
</dbReference>
<dbReference type="SUPFAM" id="SSF56796">
    <property type="entry name" value="Dehydroquinate synthase-like"/>
    <property type="match status" value="1"/>
</dbReference>
<dbReference type="CDD" id="cd08180">
    <property type="entry name" value="PDD"/>
    <property type="match status" value="1"/>
</dbReference>
<evidence type="ECO:0000313" key="5">
    <source>
        <dbReference type="Proteomes" id="UP000027665"/>
    </source>
</evidence>
<feature type="domain" description="Alcohol dehydrogenase iron-type/glycerol dehydrogenase GldA" evidence="2">
    <location>
        <begin position="9"/>
        <end position="156"/>
    </location>
</feature>
<evidence type="ECO:0000259" key="2">
    <source>
        <dbReference type="Pfam" id="PF00465"/>
    </source>
</evidence>
<dbReference type="FunFam" id="3.40.50.1970:FF:000003">
    <property type="entry name" value="Alcohol dehydrogenase, iron-containing"/>
    <property type="match status" value="1"/>
</dbReference>
<dbReference type="STRING" id="2754.EH55_00840"/>
<evidence type="ECO:0000259" key="3">
    <source>
        <dbReference type="Pfam" id="PF25137"/>
    </source>
</evidence>
<dbReference type="PROSITE" id="PS00913">
    <property type="entry name" value="ADH_IRON_1"/>
    <property type="match status" value="1"/>
</dbReference>
<gene>
    <name evidence="4" type="ORF">EH55_00840</name>
</gene>
<keyword evidence="1" id="KW-0560">Oxidoreductase</keyword>
<dbReference type="InterPro" id="IPR001670">
    <property type="entry name" value="ADH_Fe/GldA"/>
</dbReference>
<dbReference type="PANTHER" id="PTHR11496:SF83">
    <property type="entry name" value="HYDROXYACID-OXOACID TRANSHYDROGENASE, MITOCHONDRIAL"/>
    <property type="match status" value="1"/>
</dbReference>
<dbReference type="RefSeq" id="WP_037975041.1">
    <property type="nucleotide sequence ID" value="NZ_JMKI01000016.1"/>
</dbReference>
<dbReference type="PANTHER" id="PTHR11496">
    <property type="entry name" value="ALCOHOL DEHYDROGENASE"/>
    <property type="match status" value="1"/>
</dbReference>
<dbReference type="Gene3D" id="3.40.50.1970">
    <property type="match status" value="1"/>
</dbReference>
<dbReference type="InterPro" id="IPR056798">
    <property type="entry name" value="ADH_Fe_C"/>
</dbReference>
<dbReference type="GO" id="GO:0004022">
    <property type="term" value="F:alcohol dehydrogenase (NAD+) activity"/>
    <property type="evidence" value="ECO:0007669"/>
    <property type="project" value="TreeGrafter"/>
</dbReference>
<dbReference type="Gene3D" id="1.20.1090.10">
    <property type="entry name" value="Dehydroquinate synthase-like - alpha domain"/>
    <property type="match status" value="1"/>
</dbReference>
<dbReference type="AlphaFoldDB" id="A0A073ITE7"/>
<feature type="domain" description="Fe-containing alcohol dehydrogenase-like C-terminal" evidence="3">
    <location>
        <begin position="168"/>
        <end position="370"/>
    </location>
</feature>
<name>A0A073ITE7_9BACT</name>
<dbReference type="EMBL" id="JMKI01000016">
    <property type="protein sequence ID" value="KEJ92756.1"/>
    <property type="molecule type" value="Genomic_DNA"/>
</dbReference>
<organism evidence="4 5">
    <name type="scientific">Synergistes jonesii</name>
    <dbReference type="NCBI Taxonomy" id="2754"/>
    <lineage>
        <taxon>Bacteria</taxon>
        <taxon>Thermotogati</taxon>
        <taxon>Synergistota</taxon>
        <taxon>Synergistia</taxon>
        <taxon>Synergistales</taxon>
        <taxon>Synergistaceae</taxon>
        <taxon>Synergistes</taxon>
    </lineage>
</organism>
<dbReference type="GeneID" id="90983090"/>
<dbReference type="InterPro" id="IPR018211">
    <property type="entry name" value="ADH_Fe_CS"/>
</dbReference>
<evidence type="ECO:0000313" key="4">
    <source>
        <dbReference type="EMBL" id="KEJ92756.1"/>
    </source>
</evidence>
<dbReference type="Proteomes" id="UP000027665">
    <property type="component" value="Unassembled WGS sequence"/>
</dbReference>
<keyword evidence="5" id="KW-1185">Reference proteome</keyword>
<dbReference type="GO" id="GO:0046872">
    <property type="term" value="F:metal ion binding"/>
    <property type="evidence" value="ECO:0007669"/>
    <property type="project" value="InterPro"/>
</dbReference>
<dbReference type="PATRIC" id="fig|2754.20.peg.2523"/>
<dbReference type="FunFam" id="1.20.1090.10:FF:000001">
    <property type="entry name" value="Aldehyde-alcohol dehydrogenase"/>
    <property type="match status" value="1"/>
</dbReference>
<dbReference type="Pfam" id="PF00465">
    <property type="entry name" value="Fe-ADH"/>
    <property type="match status" value="1"/>
</dbReference>
<dbReference type="eggNOG" id="COG1454">
    <property type="taxonomic scope" value="Bacteria"/>
</dbReference>
<accession>A0A073ITE7</accession>
<dbReference type="Pfam" id="PF25137">
    <property type="entry name" value="ADH_Fe_C"/>
    <property type="match status" value="1"/>
</dbReference>
<sequence length="377" mass="40064">MGVFNLGPKIYMGPGTLVAVLNGLKRFFIVTDEFMRASKKVRYITEAVDEVGGDSLIFSGVKPDPDTHIIAAGVKEAASFRPDCIVAFGGGSVIDVAKAIRFFGKERIGDCFLAIIPTTSGTGSEVSNYSVITDAEKMVKYPLTSDLLLPDAAILDASLVMSVPPSVTADTGIDVLTHAVEAFVSKGHTDFSDAMAEKAIKLVCGNLHTVYLKPDDYDARQAMHNASCMAGVAFSNAGLGLNHAMAHALGAVFHIPHGRANGILLPYVMMFNAGCTTKLTPAAERYAQIASFLDLDTSALRPAALSVIRSIRSLIGKINIPTSIGAAGIGRDEFEAKLGRLADAAMEDACRASNPTDSKREDILHIYRGAFCGRYLV</sequence>
<reference evidence="4 5" key="1">
    <citation type="submission" date="2014-04" db="EMBL/GenBank/DDBJ databases">
        <title>Draft Genome Sequence of Synergistes jonesii.</title>
        <authorList>
            <person name="Coil D.A."/>
            <person name="Eisen J.A."/>
            <person name="Holland-Moritz H.E."/>
        </authorList>
    </citation>
    <scope>NUCLEOTIDE SEQUENCE [LARGE SCALE GENOMIC DNA]</scope>
    <source>
        <strain evidence="4 5">78-1</strain>
    </source>
</reference>
<proteinExistence type="predicted"/>